<dbReference type="Proteomes" id="UP000005819">
    <property type="component" value="Unassembled WGS sequence"/>
</dbReference>
<dbReference type="InterPro" id="IPR000200">
    <property type="entry name" value="Peptidase_C10"/>
</dbReference>
<dbReference type="HOGENOM" id="CLU_045358_0_0_10"/>
<dbReference type="Gene3D" id="3.90.70.50">
    <property type="entry name" value="Peptidase C10, streptopain"/>
    <property type="match status" value="2"/>
</dbReference>
<evidence type="ECO:0000313" key="3">
    <source>
        <dbReference type="EMBL" id="EDS02635.1"/>
    </source>
</evidence>
<evidence type="ECO:0000313" key="4">
    <source>
        <dbReference type="Proteomes" id="UP000005819"/>
    </source>
</evidence>
<dbReference type="RefSeq" id="WP_004328208.1">
    <property type="nucleotide sequence ID" value="NZ_DS499577.1"/>
</dbReference>
<comment type="caution">
    <text evidence="3">The sequence shown here is derived from an EMBL/GenBank/DDBJ whole genome shotgun (WGS) entry which is preliminary data.</text>
</comment>
<evidence type="ECO:0000256" key="1">
    <source>
        <dbReference type="PIRSR" id="PIRSR600200-1"/>
    </source>
</evidence>
<proteinExistence type="predicted"/>
<dbReference type="OrthoDB" id="2235251at2"/>
<evidence type="ECO:0000256" key="2">
    <source>
        <dbReference type="SAM" id="SignalP"/>
    </source>
</evidence>
<feature type="active site" description="Nucleophile" evidence="1">
    <location>
        <position position="245"/>
    </location>
</feature>
<accession>B0MY46</accession>
<keyword evidence="4" id="KW-1185">Reference proteome</keyword>
<feature type="chain" id="PRO_5002750709" evidence="2">
    <location>
        <begin position="25"/>
        <end position="467"/>
    </location>
</feature>
<sequence length="467" mass="51410">MKNMKYLSLLAILGLLVGCTSDLTTEEVPQPPSVPEQKISHVVPVEQALEDLQGLLEAIDAPAEDGAVTRSGGIRRVKNVTTVSPEALSPGGTRSEATADVEDLLYIVNFENEAGYAILGADDRLEPVYAVVDEGSLTTEEFRYAVTVTPEQAEADGELVFPLQMVAQAAIGGVDTGGGGNGIVGGPITDIEHWWPEGQQPVGIDYEPWETKEQSGILLKTRWNQTKPYNYLCPIENGKNCFAGCVPVAVAQILVFNALNYNKKFYQIGDQLLNEAMWLNIEEAVTHPQLVKPVVSGESMNAQTWAVAYFINKMGEAVGVKYHSDDGGSPAPTKNVVKLLQYLGDIGLGYSNIALSPITTDKVRDMIFVKKLPFYYSGKSSTNSHAWVLDGWLLRERRVITRYAFLPTQYHTESKEFVHANFGWGGQKDGYYTFNAFYTDRGPVSPQSIEDRDYDHDFSAVTYNLSK</sequence>
<dbReference type="GO" id="GO:0006508">
    <property type="term" value="P:proteolysis"/>
    <property type="evidence" value="ECO:0007669"/>
    <property type="project" value="UniProtKB-KW"/>
</dbReference>
<dbReference type="PROSITE" id="PS51257">
    <property type="entry name" value="PROKAR_LIPOPROTEIN"/>
    <property type="match status" value="1"/>
</dbReference>
<organism evidence="3 4">
    <name type="scientific">Alistipes putredinis DSM 17216</name>
    <dbReference type="NCBI Taxonomy" id="445970"/>
    <lineage>
        <taxon>Bacteria</taxon>
        <taxon>Pseudomonadati</taxon>
        <taxon>Bacteroidota</taxon>
        <taxon>Bacteroidia</taxon>
        <taxon>Bacteroidales</taxon>
        <taxon>Rikenellaceae</taxon>
        <taxon>Alistipes</taxon>
    </lineage>
</organism>
<dbReference type="InterPro" id="IPR038765">
    <property type="entry name" value="Papain-like_cys_pep_sf"/>
</dbReference>
<protein>
    <submittedName>
        <fullName evidence="3">Peptidase C10 family</fullName>
    </submittedName>
</protein>
<keyword evidence="2" id="KW-0732">Signal</keyword>
<dbReference type="AlphaFoldDB" id="B0MY46"/>
<reference evidence="3" key="2">
    <citation type="submission" date="2013-09" db="EMBL/GenBank/DDBJ databases">
        <title>Draft genome sequence of Alistipes putredinis (DSM 17216).</title>
        <authorList>
            <person name="Sudarsanam P."/>
            <person name="Ley R."/>
            <person name="Guruge J."/>
            <person name="Turnbaugh P.J."/>
            <person name="Mahowald M."/>
            <person name="Liep D."/>
            <person name="Gordon J."/>
        </authorList>
    </citation>
    <scope>NUCLEOTIDE SEQUENCE</scope>
    <source>
        <strain evidence="3">DSM 17216</strain>
    </source>
</reference>
<gene>
    <name evidence="3" type="ORF">ALIPUT_02165</name>
</gene>
<dbReference type="SUPFAM" id="SSF54001">
    <property type="entry name" value="Cysteine proteinases"/>
    <property type="match status" value="1"/>
</dbReference>
<feature type="active site" description="Proton acceptor" evidence="1">
    <location>
        <position position="385"/>
    </location>
</feature>
<dbReference type="eggNOG" id="ENOG50331I2">
    <property type="taxonomic scope" value="Bacteria"/>
</dbReference>
<dbReference type="Pfam" id="PF01640">
    <property type="entry name" value="Peptidase_C10"/>
    <property type="match status" value="1"/>
</dbReference>
<feature type="signal peptide" evidence="2">
    <location>
        <begin position="1"/>
        <end position="24"/>
    </location>
</feature>
<dbReference type="InterPro" id="IPR044934">
    <property type="entry name" value="Streptopain_sf"/>
</dbReference>
<dbReference type="GeneID" id="73802652"/>
<name>B0MY46_9BACT</name>
<dbReference type="EMBL" id="ABFK02000020">
    <property type="protein sequence ID" value="EDS02635.1"/>
    <property type="molecule type" value="Genomic_DNA"/>
</dbReference>
<reference evidence="3" key="1">
    <citation type="submission" date="2007-10" db="EMBL/GenBank/DDBJ databases">
        <authorList>
            <person name="Fulton L."/>
            <person name="Clifton S."/>
            <person name="Fulton B."/>
            <person name="Xu J."/>
            <person name="Minx P."/>
            <person name="Pepin K.H."/>
            <person name="Johnson M."/>
            <person name="Thiruvilangam P."/>
            <person name="Bhonagiri V."/>
            <person name="Nash W.E."/>
            <person name="Mardis E.R."/>
            <person name="Wilson R.K."/>
        </authorList>
    </citation>
    <scope>NUCLEOTIDE SEQUENCE [LARGE SCALE GENOMIC DNA]</scope>
    <source>
        <strain evidence="3">DSM 17216</strain>
    </source>
</reference>
<dbReference type="GO" id="GO:0008234">
    <property type="term" value="F:cysteine-type peptidase activity"/>
    <property type="evidence" value="ECO:0007669"/>
    <property type="project" value="UniProtKB-KW"/>
</dbReference>